<name>I9B6E5_9FIRM</name>
<dbReference type="Pfam" id="PF05133">
    <property type="entry name" value="SPP1_portal"/>
    <property type="match status" value="1"/>
</dbReference>
<comment type="caution">
    <text evidence="1">The sequence shown here is derived from an EMBL/GenBank/DDBJ whole genome shotgun (WGS) entry which is preliminary data.</text>
</comment>
<evidence type="ECO:0000313" key="2">
    <source>
        <dbReference type="Proteomes" id="UP000004324"/>
    </source>
</evidence>
<accession>I9B6E5</accession>
<organism evidence="1 2">
    <name type="scientific">Pelosinus fermentans B4</name>
    <dbReference type="NCBI Taxonomy" id="1149862"/>
    <lineage>
        <taxon>Bacteria</taxon>
        <taxon>Bacillati</taxon>
        <taxon>Bacillota</taxon>
        <taxon>Negativicutes</taxon>
        <taxon>Selenomonadales</taxon>
        <taxon>Sporomusaceae</taxon>
        <taxon>Pelosinus</taxon>
    </lineage>
</organism>
<dbReference type="OrthoDB" id="2498461at2"/>
<reference evidence="1 2" key="1">
    <citation type="journal article" date="2012" name="J. Bacteriol.">
        <title>Draft Genome Sequences for Two Metal-Reducing Pelosinus fermentans Strains Isolated from a Cr(VI)-Contaminated Site and for Type Strain R7.</title>
        <authorList>
            <person name="Brown S.D."/>
            <person name="Podar M."/>
            <person name="Klingeman D.M."/>
            <person name="Johnson C.M."/>
            <person name="Yang Z.K."/>
            <person name="Utturkar S.M."/>
            <person name="Land M.L."/>
            <person name="Mosher J.J."/>
            <person name="Hurt R.A.Jr."/>
            <person name="Phelps T.J."/>
            <person name="Palumbo A.V."/>
            <person name="Arkin A.P."/>
            <person name="Hazen T.C."/>
            <person name="Elias D.A."/>
        </authorList>
    </citation>
    <scope>NUCLEOTIDE SEQUENCE [LARGE SCALE GENOMIC DNA]</scope>
    <source>
        <strain evidence="1 2">B4</strain>
    </source>
</reference>
<proteinExistence type="predicted"/>
<dbReference type="RefSeq" id="WP_007930526.1">
    <property type="nucleotide sequence ID" value="NZ_AKVJ01000004.1"/>
</dbReference>
<gene>
    <name evidence="1" type="ORF">FB4_1934</name>
</gene>
<protein>
    <submittedName>
        <fullName evidence="1">Bacteriophage portal protein, SPP1 Gp6-like protein</fullName>
    </submittedName>
</protein>
<evidence type="ECO:0000313" key="1">
    <source>
        <dbReference type="EMBL" id="EIW20722.1"/>
    </source>
</evidence>
<dbReference type="Proteomes" id="UP000004324">
    <property type="component" value="Unassembled WGS sequence"/>
</dbReference>
<dbReference type="InterPro" id="IPR021145">
    <property type="entry name" value="Portal_protein_SPP1_Gp6-like"/>
</dbReference>
<sequence length="472" mass="54021">MQDKTQLSLMSIIMINEQARLNHYDKCQDYYEGNQPLKVPEKYKKIIETEYNIKANYCKPIIEAPVSRLKVEGIKCEDKVVNKFLTDIWDNNRMDAKSIKFHRNAVKKGDSFAQVWPKFIHGTDKPIGYEIKFLRPDIVFPMYQSDDDESLAWVKKQWLTFDLDGLPMARKDIFYHDRIERYVATVSHYMGALSLGGYAMLQWQGYNQDGFEPILKNPYGIIPIVHFKNREDDCPFGTTELEDAFTLQDGINKLIIDLMRTSDFQAFKQRYISGADEDSFEIDEKTGKRTVQSNPGDVWLLPEESKVGDLEAADPKGILESIDKLIDLLAEVTRTPRNILQDSAGSASSGFALQKVEQPLIDKVQEMQISFGNSYEDINKILMTMGIHHKEIAKIEKTETIWKELTQTSPADKLTIAQERQVKKQNKVISAAEWQRLEGYTEEEIDNINAEIAAETELATADTLGDSFANVT</sequence>
<dbReference type="PATRIC" id="fig|1149862.3.peg.209"/>
<dbReference type="EMBL" id="AKVJ01000004">
    <property type="protein sequence ID" value="EIW20722.1"/>
    <property type="molecule type" value="Genomic_DNA"/>
</dbReference>
<keyword evidence="2" id="KW-1185">Reference proteome</keyword>
<dbReference type="AlphaFoldDB" id="I9B6E5"/>